<dbReference type="GO" id="GO:0004843">
    <property type="term" value="F:cysteine-type deubiquitinase activity"/>
    <property type="evidence" value="ECO:0007669"/>
    <property type="project" value="UniProtKB-EC"/>
</dbReference>
<dbReference type="PROSITE" id="PS00973">
    <property type="entry name" value="USP_2"/>
    <property type="match status" value="1"/>
</dbReference>
<dbReference type="InterPro" id="IPR018200">
    <property type="entry name" value="USP_CS"/>
</dbReference>
<dbReference type="PANTHER" id="PTHR21646:SF23">
    <property type="entry name" value="UBIQUITIN CARBOXYL-TERMINAL HYDROLASE USP2"/>
    <property type="match status" value="1"/>
</dbReference>
<feature type="domain" description="USP" evidence="3">
    <location>
        <begin position="1"/>
        <end position="210"/>
    </location>
</feature>
<dbReference type="Pfam" id="PF00443">
    <property type="entry name" value="UCH"/>
    <property type="match status" value="1"/>
</dbReference>
<dbReference type="PANTHER" id="PTHR21646">
    <property type="entry name" value="UBIQUITIN CARBOXYL-TERMINAL HYDROLASE"/>
    <property type="match status" value="1"/>
</dbReference>
<dbReference type="CDD" id="cd02674">
    <property type="entry name" value="Peptidase_C19R"/>
    <property type="match status" value="1"/>
</dbReference>
<evidence type="ECO:0000256" key="1">
    <source>
        <dbReference type="ARBA" id="ARBA00000707"/>
    </source>
</evidence>
<evidence type="ECO:0000256" key="2">
    <source>
        <dbReference type="ARBA" id="ARBA00012759"/>
    </source>
</evidence>
<gene>
    <name evidence="4" type="ORF">NP493_1276g00028</name>
</gene>
<protein>
    <recommendedName>
        <fullName evidence="2">ubiquitinyl hydrolase 1</fullName>
        <ecNumber evidence="2">3.4.19.12</ecNumber>
    </recommendedName>
</protein>
<organism evidence="4 5">
    <name type="scientific">Ridgeia piscesae</name>
    <name type="common">Tubeworm</name>
    <dbReference type="NCBI Taxonomy" id="27915"/>
    <lineage>
        <taxon>Eukaryota</taxon>
        <taxon>Metazoa</taxon>
        <taxon>Spiralia</taxon>
        <taxon>Lophotrochozoa</taxon>
        <taxon>Annelida</taxon>
        <taxon>Polychaeta</taxon>
        <taxon>Sedentaria</taxon>
        <taxon>Canalipalpata</taxon>
        <taxon>Sabellida</taxon>
        <taxon>Siboglinidae</taxon>
        <taxon>Ridgeia</taxon>
    </lineage>
</organism>
<dbReference type="EC" id="3.4.19.12" evidence="2"/>
<evidence type="ECO:0000313" key="4">
    <source>
        <dbReference type="EMBL" id="KAK2167379.1"/>
    </source>
</evidence>
<dbReference type="Gene3D" id="3.90.70.10">
    <property type="entry name" value="Cysteine proteinases"/>
    <property type="match status" value="1"/>
</dbReference>
<reference evidence="4" key="1">
    <citation type="journal article" date="2023" name="Mol. Biol. Evol.">
        <title>Third-Generation Sequencing Reveals the Adaptive Role of the Epigenome in Three Deep-Sea Polychaetes.</title>
        <authorList>
            <person name="Perez M."/>
            <person name="Aroh O."/>
            <person name="Sun Y."/>
            <person name="Lan Y."/>
            <person name="Juniper S.K."/>
            <person name="Young C.R."/>
            <person name="Angers B."/>
            <person name="Qian P.Y."/>
        </authorList>
    </citation>
    <scope>NUCLEOTIDE SEQUENCE</scope>
    <source>
        <strain evidence="4">R07B-5</strain>
    </source>
</reference>
<dbReference type="InterPro" id="IPR001394">
    <property type="entry name" value="Peptidase_C19_UCH"/>
</dbReference>
<evidence type="ECO:0000259" key="3">
    <source>
        <dbReference type="PROSITE" id="PS50235"/>
    </source>
</evidence>
<dbReference type="InterPro" id="IPR050185">
    <property type="entry name" value="Ub_carboxyl-term_hydrolase"/>
</dbReference>
<dbReference type="SUPFAM" id="SSF54001">
    <property type="entry name" value="Cysteine proteinases"/>
    <property type="match status" value="1"/>
</dbReference>
<comment type="caution">
    <text evidence="4">The sequence shown here is derived from an EMBL/GenBank/DDBJ whole genome shotgun (WGS) entry which is preliminary data.</text>
</comment>
<accession>A0AAD9NHI2</accession>
<name>A0AAD9NHI2_RIDPI</name>
<proteinExistence type="predicted"/>
<dbReference type="Proteomes" id="UP001209878">
    <property type="component" value="Unassembled WGS sequence"/>
</dbReference>
<sequence length="216" mass="25008">MELRSTLTCTVCNYKSFTFDPFWDLSLPIRKEKYASSVTLKECLELFTQEEILDGDEMPTCAKCKQRRKCTKRFSIQKFPKVLVLRILDIYILSRAVVLDEVCWLLNQRSDLKRFKEGSYYRSKLSTHVDFPIHKLDLTLFAAEPNPGSTIYNLYAVSNHSGSTYGGHYTAYAKHPETGKWNYFNDQRVSPVSESSIQSNEAYVLFYELADSTSRL</sequence>
<evidence type="ECO:0000313" key="5">
    <source>
        <dbReference type="Proteomes" id="UP001209878"/>
    </source>
</evidence>
<dbReference type="InterPro" id="IPR038765">
    <property type="entry name" value="Papain-like_cys_pep_sf"/>
</dbReference>
<keyword evidence="5" id="KW-1185">Reference proteome</keyword>
<dbReference type="PROSITE" id="PS50235">
    <property type="entry name" value="USP_3"/>
    <property type="match status" value="1"/>
</dbReference>
<comment type="catalytic activity">
    <reaction evidence="1">
        <text>Thiol-dependent hydrolysis of ester, thioester, amide, peptide and isopeptide bonds formed by the C-terminal Gly of ubiquitin (a 76-residue protein attached to proteins as an intracellular targeting signal).</text>
        <dbReference type="EC" id="3.4.19.12"/>
    </reaction>
</comment>
<dbReference type="GO" id="GO:0016579">
    <property type="term" value="P:protein deubiquitination"/>
    <property type="evidence" value="ECO:0007669"/>
    <property type="project" value="InterPro"/>
</dbReference>
<dbReference type="InterPro" id="IPR028889">
    <property type="entry name" value="USP"/>
</dbReference>
<dbReference type="AlphaFoldDB" id="A0AAD9NHI2"/>
<dbReference type="EMBL" id="JAODUO010001276">
    <property type="protein sequence ID" value="KAK2167379.1"/>
    <property type="molecule type" value="Genomic_DNA"/>
</dbReference>